<feature type="domain" description="VOC" evidence="2">
    <location>
        <begin position="10"/>
        <end position="161"/>
    </location>
</feature>
<feature type="compositionally biased region" description="Basic and acidic residues" evidence="1">
    <location>
        <begin position="170"/>
        <end position="199"/>
    </location>
</feature>
<name>A0A939P8K3_9ACTN</name>
<dbReference type="InterPro" id="IPR029068">
    <property type="entry name" value="Glyas_Bleomycin-R_OHBP_Dase"/>
</dbReference>
<comment type="caution">
    <text evidence="3">The sequence shown here is derived from an EMBL/GenBank/DDBJ whole genome shotgun (WGS) entry which is preliminary data.</text>
</comment>
<dbReference type="InterPro" id="IPR037523">
    <property type="entry name" value="VOC_core"/>
</dbReference>
<sequence length="199" mass="22007">MTNTEFELGGINHLALVSSDMKQTIDFYSGVLGMPLIKTLDLPNGMGQHFFFDCGGGDCVAFFWFPDAPDAVPGVSAPRTRPEQGEMLSAVGSMNHVAFHVPVEKFEDYRRRLKEKGVAVSPILNHDDSAFGVSRDMYDGVFVRSFYFQDPDGILLEFACWTRTFTGSDVSHEPKTSADRTVATDRRTATKEQQHAASA</sequence>
<gene>
    <name evidence="3" type="ORF">J4573_12400</name>
</gene>
<accession>A0A939P8K3</accession>
<organism evidence="3 4">
    <name type="scientific">Actinomadura barringtoniae</name>
    <dbReference type="NCBI Taxonomy" id="1427535"/>
    <lineage>
        <taxon>Bacteria</taxon>
        <taxon>Bacillati</taxon>
        <taxon>Actinomycetota</taxon>
        <taxon>Actinomycetes</taxon>
        <taxon>Streptosporangiales</taxon>
        <taxon>Thermomonosporaceae</taxon>
        <taxon>Actinomadura</taxon>
    </lineage>
</organism>
<dbReference type="Proteomes" id="UP000669179">
    <property type="component" value="Unassembled WGS sequence"/>
</dbReference>
<feature type="region of interest" description="Disordered" evidence="1">
    <location>
        <begin position="167"/>
        <end position="199"/>
    </location>
</feature>
<dbReference type="SUPFAM" id="SSF54593">
    <property type="entry name" value="Glyoxalase/Bleomycin resistance protein/Dihydroxybiphenyl dioxygenase"/>
    <property type="match status" value="1"/>
</dbReference>
<dbReference type="InterPro" id="IPR004360">
    <property type="entry name" value="Glyas_Fos-R_dOase_dom"/>
</dbReference>
<dbReference type="RefSeq" id="WP_208255518.1">
    <property type="nucleotide sequence ID" value="NZ_JAGEOJ010000004.1"/>
</dbReference>
<dbReference type="InterPro" id="IPR050383">
    <property type="entry name" value="GlyoxalaseI/FosfomycinResist"/>
</dbReference>
<dbReference type="AlphaFoldDB" id="A0A939P8K3"/>
<evidence type="ECO:0000259" key="2">
    <source>
        <dbReference type="PROSITE" id="PS51819"/>
    </source>
</evidence>
<keyword evidence="4" id="KW-1185">Reference proteome</keyword>
<dbReference type="Pfam" id="PF00903">
    <property type="entry name" value="Glyoxalase"/>
    <property type="match status" value="1"/>
</dbReference>
<evidence type="ECO:0000256" key="1">
    <source>
        <dbReference type="SAM" id="MobiDB-lite"/>
    </source>
</evidence>
<reference evidence="3" key="1">
    <citation type="submission" date="2021-03" db="EMBL/GenBank/DDBJ databases">
        <authorList>
            <person name="Kanchanasin P."/>
            <person name="Saeng-In P."/>
            <person name="Phongsopitanun W."/>
            <person name="Yuki M."/>
            <person name="Kudo T."/>
            <person name="Ohkuma M."/>
            <person name="Tanasupawat S."/>
        </authorList>
    </citation>
    <scope>NUCLEOTIDE SEQUENCE</scope>
    <source>
        <strain evidence="3">GKU 128</strain>
    </source>
</reference>
<dbReference type="EMBL" id="JAGEOJ010000004">
    <property type="protein sequence ID" value="MBO2447896.1"/>
    <property type="molecule type" value="Genomic_DNA"/>
</dbReference>
<dbReference type="PROSITE" id="PS51819">
    <property type="entry name" value="VOC"/>
    <property type="match status" value="1"/>
</dbReference>
<dbReference type="PANTHER" id="PTHR21366:SF31">
    <property type="entry name" value="METALLOTHIOL TRANSFERASE FOSB"/>
    <property type="match status" value="1"/>
</dbReference>
<dbReference type="PANTHER" id="PTHR21366">
    <property type="entry name" value="GLYOXALASE FAMILY PROTEIN"/>
    <property type="match status" value="1"/>
</dbReference>
<dbReference type="Gene3D" id="3.10.180.10">
    <property type="entry name" value="2,3-Dihydroxybiphenyl 1,2-Dioxygenase, domain 1"/>
    <property type="match status" value="1"/>
</dbReference>
<proteinExistence type="predicted"/>
<evidence type="ECO:0000313" key="4">
    <source>
        <dbReference type="Proteomes" id="UP000669179"/>
    </source>
</evidence>
<evidence type="ECO:0000313" key="3">
    <source>
        <dbReference type="EMBL" id="MBO2447896.1"/>
    </source>
</evidence>
<protein>
    <submittedName>
        <fullName evidence="3">VOC family protein</fullName>
    </submittedName>
</protein>